<keyword evidence="2" id="KW-1133">Transmembrane helix</keyword>
<organism evidence="3 4">
    <name type="scientific">Babesia duncani</name>
    <dbReference type="NCBI Taxonomy" id="323732"/>
    <lineage>
        <taxon>Eukaryota</taxon>
        <taxon>Sar</taxon>
        <taxon>Alveolata</taxon>
        <taxon>Apicomplexa</taxon>
        <taxon>Aconoidasida</taxon>
        <taxon>Piroplasmida</taxon>
        <taxon>Babesiidae</taxon>
        <taxon>Babesia</taxon>
    </lineage>
</organism>
<evidence type="ECO:0000256" key="2">
    <source>
        <dbReference type="SAM" id="Phobius"/>
    </source>
</evidence>
<feature type="compositionally biased region" description="Polar residues" evidence="1">
    <location>
        <begin position="264"/>
        <end position="281"/>
    </location>
</feature>
<feature type="compositionally biased region" description="Basic and acidic residues" evidence="1">
    <location>
        <begin position="209"/>
        <end position="224"/>
    </location>
</feature>
<keyword evidence="2" id="KW-0812">Transmembrane</keyword>
<feature type="compositionally biased region" description="Basic and acidic residues" evidence="1">
    <location>
        <begin position="188"/>
        <end position="200"/>
    </location>
</feature>
<dbReference type="AlphaFoldDB" id="A0AAD9PM37"/>
<reference evidence="3" key="1">
    <citation type="journal article" date="2023" name="Nat. Microbiol.">
        <title>Babesia duncani multi-omics identifies virulence factors and drug targets.</title>
        <authorList>
            <person name="Singh P."/>
            <person name="Lonardi S."/>
            <person name="Liang Q."/>
            <person name="Vydyam P."/>
            <person name="Khabirova E."/>
            <person name="Fang T."/>
            <person name="Gihaz S."/>
            <person name="Thekkiniath J."/>
            <person name="Munshi M."/>
            <person name="Abel S."/>
            <person name="Ciampossin L."/>
            <person name="Batugedara G."/>
            <person name="Gupta M."/>
            <person name="Lu X.M."/>
            <person name="Lenz T."/>
            <person name="Chakravarty S."/>
            <person name="Cornillot E."/>
            <person name="Hu Y."/>
            <person name="Ma W."/>
            <person name="Gonzalez L.M."/>
            <person name="Sanchez S."/>
            <person name="Estrada K."/>
            <person name="Sanchez-Flores A."/>
            <person name="Montero E."/>
            <person name="Harb O.S."/>
            <person name="Le Roch K.G."/>
            <person name="Mamoun C.B."/>
        </authorList>
    </citation>
    <scope>NUCLEOTIDE SEQUENCE</scope>
    <source>
        <strain evidence="3">WA1</strain>
    </source>
</reference>
<feature type="compositionally biased region" description="Polar residues" evidence="1">
    <location>
        <begin position="136"/>
        <end position="145"/>
    </location>
</feature>
<dbReference type="GeneID" id="94336450"/>
<proteinExistence type="predicted"/>
<dbReference type="KEGG" id="bdw:94336450"/>
<dbReference type="RefSeq" id="XP_067803745.1">
    <property type="nucleotide sequence ID" value="XM_067947181.1"/>
</dbReference>
<name>A0AAD9PM37_9APIC</name>
<comment type="caution">
    <text evidence="3">The sequence shown here is derived from an EMBL/GenBank/DDBJ whole genome shotgun (WGS) entry which is preliminary data.</text>
</comment>
<feature type="compositionally biased region" description="Low complexity" evidence="1">
    <location>
        <begin position="301"/>
        <end position="315"/>
    </location>
</feature>
<gene>
    <name evidence="3" type="ORF">BdWA1_002152</name>
</gene>
<evidence type="ECO:0000313" key="4">
    <source>
        <dbReference type="Proteomes" id="UP001214638"/>
    </source>
</evidence>
<sequence length="315" mass="33219">MLLDAPMANIYLPENVHNNLRLVKLCNYIALSRRNYTLFYNDFIHWIQGRNKSFFNMARLRNPGALAGLLLIIAAFIVVIVFIIPKDERSPGILPENIPGAKELSEIKNKVVGEIKKLTGTDADVAIPNGADAQPDTGSTGTTPASVEEGDEANREQPEKVSADSSAAPSDGTAENGESEQNVAQSSDETKNPKNGDSIDGKSNGDNSDQPKENESRATSEDLKVASGTQEKTETPSADEKNSASLPKENTGDSSETTTDEVSEQTNKNADTVPGTSSVQDSASTTEGEASSGTGGEVKTQSVSGSSGGQPQESA</sequence>
<keyword evidence="4" id="KW-1185">Reference proteome</keyword>
<evidence type="ECO:0000256" key="1">
    <source>
        <dbReference type="SAM" id="MobiDB-lite"/>
    </source>
</evidence>
<feature type="compositionally biased region" description="Basic and acidic residues" evidence="1">
    <location>
        <begin position="231"/>
        <end position="242"/>
    </location>
</feature>
<feature type="compositionally biased region" description="Low complexity" evidence="1">
    <location>
        <begin position="282"/>
        <end position="292"/>
    </location>
</feature>
<feature type="region of interest" description="Disordered" evidence="1">
    <location>
        <begin position="125"/>
        <end position="315"/>
    </location>
</feature>
<feature type="transmembrane region" description="Helical" evidence="2">
    <location>
        <begin position="64"/>
        <end position="84"/>
    </location>
</feature>
<protein>
    <submittedName>
        <fullName evidence="3">Uncharacterized protein</fullName>
    </submittedName>
</protein>
<dbReference type="Proteomes" id="UP001214638">
    <property type="component" value="Unassembled WGS sequence"/>
</dbReference>
<accession>A0AAD9PM37</accession>
<evidence type="ECO:0000313" key="3">
    <source>
        <dbReference type="EMBL" id="KAK2196903.1"/>
    </source>
</evidence>
<keyword evidence="2" id="KW-0472">Membrane</keyword>
<dbReference type="EMBL" id="JALLKP010000002">
    <property type="protein sequence ID" value="KAK2196903.1"/>
    <property type="molecule type" value="Genomic_DNA"/>
</dbReference>
<feature type="compositionally biased region" description="Basic and acidic residues" evidence="1">
    <location>
        <begin position="152"/>
        <end position="162"/>
    </location>
</feature>